<evidence type="ECO:0000256" key="2">
    <source>
        <dbReference type="HAMAP-Rule" id="MF_01139"/>
    </source>
</evidence>
<dbReference type="PANTHER" id="PTHR10291">
    <property type="entry name" value="DEHYDRODOLICHYL DIPHOSPHATE SYNTHASE FAMILY MEMBER"/>
    <property type="match status" value="1"/>
</dbReference>
<feature type="binding site" evidence="2">
    <location>
        <begin position="537"/>
        <end position="539"/>
    </location>
    <ligand>
        <name>substrate</name>
    </ligand>
</feature>
<dbReference type="Proteomes" id="UP001282288">
    <property type="component" value="Unassembled WGS sequence"/>
</dbReference>
<dbReference type="HAMAP" id="MF_01139">
    <property type="entry name" value="ISPT"/>
    <property type="match status" value="1"/>
</dbReference>
<feature type="binding site" evidence="2">
    <location>
        <begin position="368"/>
        <end position="371"/>
    </location>
    <ligand>
        <name>substrate</name>
    </ligand>
</feature>
<comment type="subunit">
    <text evidence="2">Homodimer.</text>
</comment>
<dbReference type="GeneID" id="69809143"/>
<dbReference type="SUPFAM" id="SSF64005">
    <property type="entry name" value="Undecaprenyl diphosphate synthase"/>
    <property type="match status" value="1"/>
</dbReference>
<dbReference type="InterPro" id="IPR036424">
    <property type="entry name" value="UPP_synth-like_sf"/>
</dbReference>
<feature type="binding site" evidence="2">
    <location>
        <position position="372"/>
    </location>
    <ligand>
        <name>substrate</name>
    </ligand>
</feature>
<dbReference type="NCBIfam" id="TIGR00055">
    <property type="entry name" value="uppS"/>
    <property type="match status" value="1"/>
</dbReference>
<dbReference type="GO" id="GO:0016094">
    <property type="term" value="P:polyprenol biosynthetic process"/>
    <property type="evidence" value="ECO:0007669"/>
    <property type="project" value="TreeGrafter"/>
</dbReference>
<feature type="binding site" evidence="2">
    <location>
        <position position="550"/>
    </location>
    <ligand>
        <name>Mg(2+)</name>
        <dbReference type="ChEBI" id="CHEBI:18420"/>
    </ligand>
</feature>
<name>A0AAP6BER7_9ACTN</name>
<keyword evidence="1 2" id="KW-0808">Transferase</keyword>
<proteinExistence type="inferred from homology"/>
<feature type="binding site" evidence="2">
    <location>
        <position position="380"/>
    </location>
    <ligand>
        <name>substrate</name>
    </ligand>
</feature>
<feature type="region of interest" description="Disordered" evidence="3">
    <location>
        <begin position="317"/>
        <end position="354"/>
    </location>
</feature>
<dbReference type="GO" id="GO:0000287">
    <property type="term" value="F:magnesium ion binding"/>
    <property type="evidence" value="ECO:0007669"/>
    <property type="project" value="UniProtKB-UniRule"/>
</dbReference>
<dbReference type="GO" id="GO:0033850">
    <property type="term" value="F:Z-farnesyl diphosphate synthase activity"/>
    <property type="evidence" value="ECO:0007669"/>
    <property type="project" value="TreeGrafter"/>
</dbReference>
<protein>
    <recommendedName>
        <fullName evidence="2">Isoprenyl transferase</fullName>
        <ecNumber evidence="2">2.5.1.-</ecNumber>
    </recommendedName>
</protein>
<dbReference type="EMBL" id="JARAWC010000021">
    <property type="protein sequence ID" value="MDX2963419.1"/>
    <property type="molecule type" value="Genomic_DNA"/>
</dbReference>
<evidence type="ECO:0000256" key="3">
    <source>
        <dbReference type="SAM" id="MobiDB-lite"/>
    </source>
</evidence>
<comment type="function">
    <text evidence="2">Catalyzes the condensation of isopentenyl diphosphate (IPP) with allylic pyrophosphates generating different type of terpenoids.</text>
</comment>
<dbReference type="EMBL" id="JARAWP010000025">
    <property type="protein sequence ID" value="MDX3023153.1"/>
    <property type="molecule type" value="Genomic_DNA"/>
</dbReference>
<feature type="binding site" evidence="2">
    <location>
        <position position="418"/>
    </location>
    <ligand>
        <name>substrate</name>
    </ligand>
</feature>
<reference evidence="4 6" key="1">
    <citation type="journal article" date="2023" name="Microb. Genom.">
        <title>Mesoterricola silvestris gen. nov., sp. nov., Mesoterricola sediminis sp. nov., Geothrix oryzae sp. nov., Geothrix edaphica sp. nov., Geothrix rubra sp. nov., and Geothrix limicola sp. nov., six novel members of Acidobacteriota isolated from soils.</title>
        <authorList>
            <person name="Weisberg A.J."/>
            <person name="Pearce E."/>
            <person name="Kramer C.G."/>
            <person name="Chang J.H."/>
            <person name="Clarke C.R."/>
        </authorList>
    </citation>
    <scope>NUCLEOTIDE SEQUENCE</scope>
    <source>
        <strain evidence="5 6">NB05-1H</strain>
        <strain evidence="4">NRRL_B-16521</strain>
    </source>
</reference>
<comment type="similarity">
    <text evidence="2">Belongs to the UPP synthase family.</text>
</comment>
<feature type="binding site" evidence="2">
    <location>
        <begin position="412"/>
        <end position="414"/>
    </location>
    <ligand>
        <name>substrate</name>
    </ligand>
</feature>
<evidence type="ECO:0000313" key="6">
    <source>
        <dbReference type="Proteomes" id="UP001272987"/>
    </source>
</evidence>
<dbReference type="Pfam" id="PF00494">
    <property type="entry name" value="SQS_PSY"/>
    <property type="match status" value="1"/>
</dbReference>
<dbReference type="Proteomes" id="UP001272987">
    <property type="component" value="Unassembled WGS sequence"/>
</dbReference>
<sequence>MPRIPAQAAVDDPALRAAYAACGRFSKAANPTEYALMQLMPAALRPACWALWTALSVPDNIIDSPDGTPAERTARMRAWVGELEEELSKGTSDDPYRRAIVDTVWRWRLDPRDLHISYAAIEADATGARAATWEEWSTRVQRSNVTWAVQCLTLLGRAGLHVPLRPQYRHDVARFLDGVYLTDTLVDLSADLDRGVLHLPSEVVEECGIDSADLLQRRWNPDVQALIAHLVARARRLLEPPRFAVSAHPGAVILLRAVSDLFRARLRAVERAGPRLLHNGPRLGPHTRARVLGPARAKAALAWKLTPIEVPGVSVRPSVRTAPVPPQPTARNASTGPRRGPLPHPGGARPPVIEPERMPQHVAVIMDGNGRWATERGLPRHEGHRAGYTALRDIVHGALEIGLGHLTVYAFSSENWKRSPEEIANLFELITEERFAFEADGVRLCWAGSPEGLPEDLVEGVQRAERDTRDESDLVLTVCLNYGGRAELADAAASVARAAVAGDLDPNRVSEHLLARYLAYPDLPDVDLLWRTGGERRTSNFLPWQSTYAELHFTDTYWPDVDRRDLWQALLSYGRRERRYGTVPSASRPPVLTAVGGEE</sequence>
<dbReference type="AlphaFoldDB" id="A0AAP6BER7"/>
<gene>
    <name evidence="4" type="primary">uppS</name>
    <name evidence="4" type="ORF">PV399_27395</name>
    <name evidence="5" type="ORF">PV666_35525</name>
</gene>
<evidence type="ECO:0000313" key="4">
    <source>
        <dbReference type="EMBL" id="MDX2963419.1"/>
    </source>
</evidence>
<evidence type="ECO:0000313" key="5">
    <source>
        <dbReference type="EMBL" id="MDX3023153.1"/>
    </source>
</evidence>
<dbReference type="InterPro" id="IPR001441">
    <property type="entry name" value="UPP_synth-like"/>
</dbReference>
<evidence type="ECO:0000256" key="1">
    <source>
        <dbReference type="ARBA" id="ARBA00022679"/>
    </source>
</evidence>
<dbReference type="GO" id="GO:0005829">
    <property type="term" value="C:cytosol"/>
    <property type="evidence" value="ECO:0007669"/>
    <property type="project" value="TreeGrafter"/>
</dbReference>
<dbReference type="Gene3D" id="3.40.1180.10">
    <property type="entry name" value="Decaprenyl diphosphate synthase-like"/>
    <property type="match status" value="1"/>
</dbReference>
<feature type="active site" evidence="2">
    <location>
        <position position="367"/>
    </location>
</feature>
<comment type="caution">
    <text evidence="4">The sequence shown here is derived from an EMBL/GenBank/DDBJ whole genome shotgun (WGS) entry which is preliminary data.</text>
</comment>
<keyword evidence="6" id="KW-1185">Reference proteome</keyword>
<dbReference type="GO" id="GO:0005886">
    <property type="term" value="C:plasma membrane"/>
    <property type="evidence" value="ECO:0007669"/>
    <property type="project" value="TreeGrafter"/>
</dbReference>
<dbReference type="EC" id="2.5.1.-" evidence="2"/>
<feature type="active site" description="Proton acceptor" evidence="2">
    <location>
        <position position="415"/>
    </location>
</feature>
<dbReference type="Gene3D" id="1.10.600.10">
    <property type="entry name" value="Farnesyl Diphosphate Synthase"/>
    <property type="match status" value="1"/>
</dbReference>
<evidence type="ECO:0000313" key="7">
    <source>
        <dbReference type="Proteomes" id="UP001282288"/>
    </source>
</evidence>
<feature type="binding site" evidence="2">
    <location>
        <position position="531"/>
    </location>
    <ligand>
        <name>substrate</name>
    </ligand>
</feature>
<dbReference type="Pfam" id="PF01255">
    <property type="entry name" value="Prenyltransf"/>
    <property type="match status" value="1"/>
</dbReference>
<dbReference type="CDD" id="cd00475">
    <property type="entry name" value="Cis_IPPS"/>
    <property type="match status" value="1"/>
</dbReference>
<dbReference type="RefSeq" id="WP_010359080.1">
    <property type="nucleotide sequence ID" value="NZ_BCML01000006.1"/>
</dbReference>
<keyword evidence="2" id="KW-0460">Magnesium</keyword>
<dbReference type="InterPro" id="IPR002060">
    <property type="entry name" value="Squ/phyt_synthse"/>
</dbReference>
<dbReference type="PANTHER" id="PTHR10291:SF0">
    <property type="entry name" value="DEHYDRODOLICHYL DIPHOSPHATE SYNTHASE 2"/>
    <property type="match status" value="1"/>
</dbReference>
<dbReference type="InterPro" id="IPR008949">
    <property type="entry name" value="Isoprenoid_synthase_dom_sf"/>
</dbReference>
<dbReference type="GO" id="GO:0030145">
    <property type="term" value="F:manganese ion binding"/>
    <property type="evidence" value="ECO:0007669"/>
    <property type="project" value="TreeGrafter"/>
</dbReference>
<accession>A0AAP6BER7</accession>
<dbReference type="GO" id="GO:0008834">
    <property type="term" value="F:ditrans,polycis-undecaprenyl-diphosphate synthase [(2E,6E)-farnesyl-diphosphate specific] activity"/>
    <property type="evidence" value="ECO:0007669"/>
    <property type="project" value="TreeGrafter"/>
</dbReference>
<comment type="cofactor">
    <cofactor evidence="2">
        <name>Mg(2+)</name>
        <dbReference type="ChEBI" id="CHEBI:18420"/>
    </cofactor>
    <text evidence="2">Binds 2 magnesium ions per subunit.</text>
</comment>
<feature type="binding site" evidence="2">
    <location>
        <position position="367"/>
    </location>
    <ligand>
        <name>Mg(2+)</name>
        <dbReference type="ChEBI" id="CHEBI:18420"/>
    </ligand>
</feature>
<feature type="binding site" evidence="2">
    <location>
        <position position="416"/>
    </location>
    <ligand>
        <name>substrate</name>
    </ligand>
</feature>
<dbReference type="SUPFAM" id="SSF48576">
    <property type="entry name" value="Terpenoid synthases"/>
    <property type="match status" value="1"/>
</dbReference>
<feature type="binding site" evidence="2">
    <location>
        <position position="384"/>
    </location>
    <ligand>
        <name>substrate</name>
    </ligand>
</feature>
<keyword evidence="2" id="KW-0479">Metal-binding</keyword>
<organism evidence="4 7">
    <name type="scientific">Streptomyces acidiscabies</name>
    <dbReference type="NCBI Taxonomy" id="42234"/>
    <lineage>
        <taxon>Bacteria</taxon>
        <taxon>Bacillati</taxon>
        <taxon>Actinomycetota</taxon>
        <taxon>Actinomycetes</taxon>
        <taxon>Kitasatosporales</taxon>
        <taxon>Streptomycetaceae</taxon>
        <taxon>Streptomyces</taxon>
    </lineage>
</organism>